<evidence type="ECO:0000259" key="12">
    <source>
        <dbReference type="PROSITE" id="PS51745"/>
    </source>
</evidence>
<proteinExistence type="inferred from homology"/>
<dbReference type="InterPro" id="IPR033389">
    <property type="entry name" value="AUX/IAA_dom"/>
</dbReference>
<keyword evidence="8 10" id="KW-0927">Auxin signaling pathway</keyword>
<sequence>MGRCPELLDLISMNREWKLTRNGGESSVSENNKTELRLGLPGGEGEESSNSSSSLNINHESGEFLVPSAKLFPCCLNIRSNKRSVYEKGEGIAGNDEFQPHKLIASLPSSAFQREAHKLELVPYLQHFLMTQKLELVSEEASKACSLKTAEFPYLNGQSCPDTASVPADLSQEPKHHHKRASVASAVGWPPIRSSRKSYVVPRSSKPNPLELSKEAVKEGNASKSDCCSGQMFVKVCMDGVPIGRKLNLQAYNSYDQLSAGIHELFHCLLAAQKGYLAAEDGRKMEETTTLSDSKQMNGMYTLVYYDNEGDRMLVGDVPWNMFVSTVKRLHVLKSSAIATEKK</sequence>
<comment type="function">
    <text evidence="9">Aux/IAA proteins are short-lived transcriptional factors that function as repressors of early auxin response genes at low auxin concentrations. Repression is thought to result from the interaction with auxin response factors (ARFs), proteins that bind to the auxin-responsive promoter element (AuxRE). Formation of heterodimers with ARF proteins may alter their ability to modulate early auxin response genes expression.</text>
</comment>
<dbReference type="PANTHER" id="PTHR31734:SF2">
    <property type="entry name" value="AUXIN-RESPONSIVE PROTEIN IAA26"/>
    <property type="match status" value="1"/>
</dbReference>
<gene>
    <name evidence="14" type="primary">LOC111446141</name>
</gene>
<evidence type="ECO:0000313" key="14">
    <source>
        <dbReference type="RefSeq" id="XP_022940590.1"/>
    </source>
</evidence>
<dbReference type="Gene3D" id="3.10.20.90">
    <property type="entry name" value="Phosphatidylinositol 3-kinase Catalytic Subunit, Chain A, domain 1"/>
    <property type="match status" value="1"/>
</dbReference>
<dbReference type="InterPro" id="IPR053793">
    <property type="entry name" value="PB1-like"/>
</dbReference>
<dbReference type="GO" id="GO:0006355">
    <property type="term" value="P:regulation of DNA-templated transcription"/>
    <property type="evidence" value="ECO:0007669"/>
    <property type="project" value="InterPro"/>
</dbReference>
<keyword evidence="4 10" id="KW-0678">Repressor</keyword>
<dbReference type="GO" id="GO:0009734">
    <property type="term" value="P:auxin-activated signaling pathway"/>
    <property type="evidence" value="ECO:0007669"/>
    <property type="project" value="UniProtKB-UniRule"/>
</dbReference>
<comment type="similarity">
    <text evidence="2 10">Belongs to the Aux/IAA family.</text>
</comment>
<dbReference type="GeneID" id="111446141"/>
<dbReference type="PROSITE" id="PS51745">
    <property type="entry name" value="PB1"/>
    <property type="match status" value="1"/>
</dbReference>
<dbReference type="InterPro" id="IPR003311">
    <property type="entry name" value="AUX_IAA"/>
</dbReference>
<dbReference type="Proteomes" id="UP000504609">
    <property type="component" value="Unplaced"/>
</dbReference>
<evidence type="ECO:0000256" key="4">
    <source>
        <dbReference type="ARBA" id="ARBA00022491"/>
    </source>
</evidence>
<dbReference type="PANTHER" id="PTHR31734">
    <property type="entry name" value="AUXIN-RESPONSIVE PROTEIN IAA17"/>
    <property type="match status" value="1"/>
</dbReference>
<accession>A0A6J1FR23</accession>
<feature type="region of interest" description="Disordered" evidence="11">
    <location>
        <begin position="165"/>
        <end position="184"/>
    </location>
</feature>
<comment type="subunit">
    <text evidence="3 10">Homodimers and heterodimers.</text>
</comment>
<organism evidence="13 14">
    <name type="scientific">Cucurbita moschata</name>
    <name type="common">Winter crookneck squash</name>
    <name type="synonym">Cucurbita pepo var. moschata</name>
    <dbReference type="NCBI Taxonomy" id="3662"/>
    <lineage>
        <taxon>Eukaryota</taxon>
        <taxon>Viridiplantae</taxon>
        <taxon>Streptophyta</taxon>
        <taxon>Embryophyta</taxon>
        <taxon>Tracheophyta</taxon>
        <taxon>Spermatophyta</taxon>
        <taxon>Magnoliopsida</taxon>
        <taxon>eudicotyledons</taxon>
        <taxon>Gunneridae</taxon>
        <taxon>Pentapetalae</taxon>
        <taxon>rosids</taxon>
        <taxon>fabids</taxon>
        <taxon>Cucurbitales</taxon>
        <taxon>Cucurbitaceae</taxon>
        <taxon>Cucurbiteae</taxon>
        <taxon>Cucurbita</taxon>
    </lineage>
</organism>
<feature type="region of interest" description="Disordered" evidence="11">
    <location>
        <begin position="21"/>
        <end position="55"/>
    </location>
</feature>
<evidence type="ECO:0000256" key="10">
    <source>
        <dbReference type="RuleBase" id="RU004549"/>
    </source>
</evidence>
<name>A0A6J1FR23_CUCMO</name>
<evidence type="ECO:0000256" key="9">
    <source>
        <dbReference type="ARBA" id="ARBA00025283"/>
    </source>
</evidence>
<protein>
    <recommendedName>
        <fullName evidence="10">Auxin-responsive protein</fullName>
    </recommendedName>
</protein>
<comment type="subcellular location">
    <subcellularLocation>
        <location evidence="1 10">Nucleus</location>
    </subcellularLocation>
</comment>
<feature type="domain" description="PB1" evidence="12">
    <location>
        <begin position="231"/>
        <end position="335"/>
    </location>
</feature>
<keyword evidence="5 10" id="KW-0805">Transcription regulation</keyword>
<evidence type="ECO:0000256" key="6">
    <source>
        <dbReference type="ARBA" id="ARBA00023163"/>
    </source>
</evidence>
<evidence type="ECO:0000256" key="5">
    <source>
        <dbReference type="ARBA" id="ARBA00023015"/>
    </source>
</evidence>
<evidence type="ECO:0000256" key="7">
    <source>
        <dbReference type="ARBA" id="ARBA00023242"/>
    </source>
</evidence>
<dbReference type="Pfam" id="PF02309">
    <property type="entry name" value="AUX_IAA"/>
    <property type="match status" value="1"/>
</dbReference>
<dbReference type="GO" id="GO:0005634">
    <property type="term" value="C:nucleus"/>
    <property type="evidence" value="ECO:0007669"/>
    <property type="project" value="UniProtKB-SubCell"/>
</dbReference>
<evidence type="ECO:0000256" key="3">
    <source>
        <dbReference type="ARBA" id="ARBA00011726"/>
    </source>
</evidence>
<dbReference type="AlphaFoldDB" id="A0A6J1FR23"/>
<reference evidence="14" key="1">
    <citation type="submission" date="2025-08" db="UniProtKB">
        <authorList>
            <consortium name="RefSeq"/>
        </authorList>
    </citation>
    <scope>IDENTIFICATION</scope>
    <source>
        <tissue evidence="14">Young leaves</tissue>
    </source>
</reference>
<dbReference type="RefSeq" id="XP_022940590.1">
    <property type="nucleotide sequence ID" value="XM_023084822.1"/>
</dbReference>
<evidence type="ECO:0000313" key="13">
    <source>
        <dbReference type="Proteomes" id="UP000504609"/>
    </source>
</evidence>
<dbReference type="KEGG" id="cmos:111446141"/>
<dbReference type="SUPFAM" id="SSF54277">
    <property type="entry name" value="CAD &amp; PB1 domains"/>
    <property type="match status" value="1"/>
</dbReference>
<keyword evidence="6 10" id="KW-0804">Transcription</keyword>
<evidence type="ECO:0000256" key="1">
    <source>
        <dbReference type="ARBA" id="ARBA00004123"/>
    </source>
</evidence>
<evidence type="ECO:0000256" key="8">
    <source>
        <dbReference type="ARBA" id="ARBA00023294"/>
    </source>
</evidence>
<evidence type="ECO:0000256" key="11">
    <source>
        <dbReference type="SAM" id="MobiDB-lite"/>
    </source>
</evidence>
<keyword evidence="13" id="KW-1185">Reference proteome</keyword>
<keyword evidence="7 10" id="KW-0539">Nucleus</keyword>
<evidence type="ECO:0000256" key="2">
    <source>
        <dbReference type="ARBA" id="ARBA00006728"/>
    </source>
</evidence>